<gene>
    <name evidence="3 4 5" type="primary">LOC110801519</name>
</gene>
<proteinExistence type="predicted"/>
<name>A0A9R0K8J5_SPIOL</name>
<evidence type="ECO:0000313" key="4">
    <source>
        <dbReference type="RefSeq" id="XP_056682758.1"/>
    </source>
</evidence>
<feature type="compositionally biased region" description="Acidic residues" evidence="1">
    <location>
        <begin position="85"/>
        <end position="102"/>
    </location>
</feature>
<accession>A0A9R0K8J5</accession>
<reference evidence="2" key="1">
    <citation type="journal article" date="2021" name="Nat. Commun.">
        <title>Genomic analyses provide insights into spinach domestication and the genetic basis of agronomic traits.</title>
        <authorList>
            <person name="Cai X."/>
            <person name="Sun X."/>
            <person name="Xu C."/>
            <person name="Sun H."/>
            <person name="Wang X."/>
            <person name="Ge C."/>
            <person name="Zhang Z."/>
            <person name="Wang Q."/>
            <person name="Fei Z."/>
            <person name="Jiao C."/>
            <person name="Wang Q."/>
        </authorList>
    </citation>
    <scope>NUCLEOTIDE SEQUENCE [LARGE SCALE GENOMIC DNA]</scope>
    <source>
        <strain evidence="2">cv. Varoflay</strain>
    </source>
</reference>
<dbReference type="Proteomes" id="UP000813463">
    <property type="component" value="Chromosome 4"/>
</dbReference>
<dbReference type="RefSeq" id="XP_056682758.1">
    <property type="nucleotide sequence ID" value="XM_056826780.1"/>
</dbReference>
<evidence type="ECO:0000256" key="1">
    <source>
        <dbReference type="SAM" id="MobiDB-lite"/>
    </source>
</evidence>
<sequence>MIKASRTSISKLIMLLYWNDNGKQMSRGSRMYLVKKLRVKTQVGLKSKCEEQSEDEDVWEEATLSGKWNTGESYKVDLNIKAEPLPEEEENNDDEDVEWEDG</sequence>
<keyword evidence="2" id="KW-1185">Reference proteome</keyword>
<evidence type="ECO:0000313" key="5">
    <source>
        <dbReference type="RefSeq" id="XP_056682759.1"/>
    </source>
</evidence>
<dbReference type="GeneID" id="110801519"/>
<evidence type="ECO:0000313" key="2">
    <source>
        <dbReference type="Proteomes" id="UP000813463"/>
    </source>
</evidence>
<dbReference type="KEGG" id="soe:110801519"/>
<reference evidence="3" key="2">
    <citation type="submission" date="2025-04" db="UniProtKB">
        <authorList>
            <consortium name="RefSeq"/>
        </authorList>
    </citation>
    <scope>IDENTIFICATION</scope>
    <source>
        <tissue evidence="4 5">Leaf</tissue>
    </source>
</reference>
<dbReference type="AlphaFoldDB" id="A0A9R0K8J5"/>
<dbReference type="RefSeq" id="XP_021862571.1">
    <property type="nucleotide sequence ID" value="XM_022006879.1"/>
</dbReference>
<evidence type="ECO:0000313" key="3">
    <source>
        <dbReference type="RefSeq" id="XP_021862571.1"/>
    </source>
</evidence>
<protein>
    <submittedName>
        <fullName evidence="3">Uncharacterized protein LOC110801519</fullName>
    </submittedName>
</protein>
<organism evidence="2 3">
    <name type="scientific">Spinacia oleracea</name>
    <name type="common">Spinach</name>
    <dbReference type="NCBI Taxonomy" id="3562"/>
    <lineage>
        <taxon>Eukaryota</taxon>
        <taxon>Viridiplantae</taxon>
        <taxon>Streptophyta</taxon>
        <taxon>Embryophyta</taxon>
        <taxon>Tracheophyta</taxon>
        <taxon>Spermatophyta</taxon>
        <taxon>Magnoliopsida</taxon>
        <taxon>eudicotyledons</taxon>
        <taxon>Gunneridae</taxon>
        <taxon>Pentapetalae</taxon>
        <taxon>Caryophyllales</taxon>
        <taxon>Chenopodiaceae</taxon>
        <taxon>Chenopodioideae</taxon>
        <taxon>Anserineae</taxon>
        <taxon>Spinacia</taxon>
    </lineage>
</organism>
<dbReference type="RefSeq" id="XP_056682759.1">
    <property type="nucleotide sequence ID" value="XM_056826781.1"/>
</dbReference>
<feature type="region of interest" description="Disordered" evidence="1">
    <location>
        <begin position="80"/>
        <end position="102"/>
    </location>
</feature>